<evidence type="ECO:0000259" key="14">
    <source>
        <dbReference type="PROSITE" id="PS50885"/>
    </source>
</evidence>
<keyword evidence="5" id="KW-0597">Phosphoprotein</keyword>
<dbReference type="RefSeq" id="WP_233052413.1">
    <property type="nucleotide sequence ID" value="NZ_JAIMJA010000007.1"/>
</dbReference>
<keyword evidence="10" id="KW-0902">Two-component regulatory system</keyword>
<dbReference type="Gene3D" id="3.30.565.10">
    <property type="entry name" value="Histidine kinase-like ATPase, C-terminal domain"/>
    <property type="match status" value="1"/>
</dbReference>
<dbReference type="Gene3D" id="1.10.287.130">
    <property type="match status" value="1"/>
</dbReference>
<keyword evidence="4" id="KW-1003">Cell membrane</keyword>
<evidence type="ECO:0000256" key="10">
    <source>
        <dbReference type="ARBA" id="ARBA00023012"/>
    </source>
</evidence>
<dbReference type="Pfam" id="PF02518">
    <property type="entry name" value="HATPase_c"/>
    <property type="match status" value="1"/>
</dbReference>
<dbReference type="SMART" id="SM00304">
    <property type="entry name" value="HAMP"/>
    <property type="match status" value="1"/>
</dbReference>
<dbReference type="InterPro" id="IPR004358">
    <property type="entry name" value="Sig_transdc_His_kin-like_C"/>
</dbReference>
<dbReference type="EC" id="2.7.13.3" evidence="3"/>
<dbReference type="Gene3D" id="6.10.340.10">
    <property type="match status" value="1"/>
</dbReference>
<evidence type="ECO:0000313" key="16">
    <source>
        <dbReference type="Proteomes" id="UP001201273"/>
    </source>
</evidence>
<dbReference type="InterPro" id="IPR036097">
    <property type="entry name" value="HisK_dim/P_sf"/>
</dbReference>
<dbReference type="Proteomes" id="UP001201273">
    <property type="component" value="Unassembled WGS sequence"/>
</dbReference>
<accession>A0ABS8WB41</accession>
<proteinExistence type="predicted"/>
<feature type="transmembrane region" description="Helical" evidence="12">
    <location>
        <begin position="192"/>
        <end position="211"/>
    </location>
</feature>
<dbReference type="PROSITE" id="PS50109">
    <property type="entry name" value="HIS_KIN"/>
    <property type="match status" value="1"/>
</dbReference>
<dbReference type="SMART" id="SM00388">
    <property type="entry name" value="HisKA"/>
    <property type="match status" value="1"/>
</dbReference>
<dbReference type="NCBIfam" id="NF008312">
    <property type="entry name" value="PRK11100.1"/>
    <property type="match status" value="1"/>
</dbReference>
<evidence type="ECO:0000256" key="2">
    <source>
        <dbReference type="ARBA" id="ARBA00004651"/>
    </source>
</evidence>
<keyword evidence="7 12" id="KW-0812">Transmembrane</keyword>
<dbReference type="SUPFAM" id="SSF47384">
    <property type="entry name" value="Homodimeric domain of signal transducing histidine kinase"/>
    <property type="match status" value="1"/>
</dbReference>
<dbReference type="PANTHER" id="PTHR45436">
    <property type="entry name" value="SENSOR HISTIDINE KINASE YKOH"/>
    <property type="match status" value="1"/>
</dbReference>
<dbReference type="SMART" id="SM00387">
    <property type="entry name" value="HATPase_c"/>
    <property type="match status" value="1"/>
</dbReference>
<protein>
    <recommendedName>
        <fullName evidence="3">histidine kinase</fullName>
        <ecNumber evidence="3">2.7.13.3</ecNumber>
    </recommendedName>
</protein>
<evidence type="ECO:0000256" key="5">
    <source>
        <dbReference type="ARBA" id="ARBA00022553"/>
    </source>
</evidence>
<keyword evidence="6 15" id="KW-0808">Transferase</keyword>
<dbReference type="Gene3D" id="3.30.450.20">
    <property type="entry name" value="PAS domain"/>
    <property type="match status" value="1"/>
</dbReference>
<gene>
    <name evidence="15" type="primary">creC</name>
    <name evidence="15" type="ORF">K6Y31_08755</name>
</gene>
<dbReference type="GO" id="GO:0004673">
    <property type="term" value="F:protein histidine kinase activity"/>
    <property type="evidence" value="ECO:0007669"/>
    <property type="project" value="UniProtKB-EC"/>
</dbReference>
<keyword evidence="8 15" id="KW-0418">Kinase</keyword>
<evidence type="ECO:0000256" key="8">
    <source>
        <dbReference type="ARBA" id="ARBA00022777"/>
    </source>
</evidence>
<dbReference type="PANTHER" id="PTHR45436:SF10">
    <property type="entry name" value="HISTIDINE KINASE"/>
    <property type="match status" value="1"/>
</dbReference>
<feature type="transmembrane region" description="Helical" evidence="12">
    <location>
        <begin position="12"/>
        <end position="31"/>
    </location>
</feature>
<evidence type="ECO:0000256" key="7">
    <source>
        <dbReference type="ARBA" id="ARBA00022692"/>
    </source>
</evidence>
<reference evidence="15 16" key="1">
    <citation type="journal article" date="2022" name="Environ. Microbiol. Rep.">
        <title>Eco-phylogenetic analyses reveal divergent evolution of vitamin B12 metabolism in the marine bacterial family 'Psychromonadaceae'.</title>
        <authorList>
            <person name="Jin X."/>
            <person name="Yang Y."/>
            <person name="Cao H."/>
            <person name="Gao B."/>
            <person name="Zhao Z."/>
        </authorList>
    </citation>
    <scope>NUCLEOTIDE SEQUENCE [LARGE SCALE GENOMIC DNA]</scope>
    <source>
        <strain evidence="15 16">MKS20</strain>
    </source>
</reference>
<dbReference type="InterPro" id="IPR005467">
    <property type="entry name" value="His_kinase_dom"/>
</dbReference>
<evidence type="ECO:0000256" key="12">
    <source>
        <dbReference type="SAM" id="Phobius"/>
    </source>
</evidence>
<dbReference type="SUPFAM" id="SSF103190">
    <property type="entry name" value="Sensory domain-like"/>
    <property type="match status" value="1"/>
</dbReference>
<keyword evidence="16" id="KW-1185">Reference proteome</keyword>
<evidence type="ECO:0000256" key="9">
    <source>
        <dbReference type="ARBA" id="ARBA00022989"/>
    </source>
</evidence>
<dbReference type="EMBL" id="JAIMJA010000007">
    <property type="protein sequence ID" value="MCE2594903.1"/>
    <property type="molecule type" value="Genomic_DNA"/>
</dbReference>
<name>A0ABS8WB41_9GAMM</name>
<dbReference type="InterPro" id="IPR050428">
    <property type="entry name" value="TCS_sensor_his_kinase"/>
</dbReference>
<dbReference type="CDD" id="cd00082">
    <property type="entry name" value="HisKA"/>
    <property type="match status" value="1"/>
</dbReference>
<dbReference type="InterPro" id="IPR003660">
    <property type="entry name" value="HAMP_dom"/>
</dbReference>
<dbReference type="InterPro" id="IPR003594">
    <property type="entry name" value="HATPase_dom"/>
</dbReference>
<dbReference type="InterPro" id="IPR029151">
    <property type="entry name" value="Sensor-like_sf"/>
</dbReference>
<dbReference type="PROSITE" id="PS50885">
    <property type="entry name" value="HAMP"/>
    <property type="match status" value="1"/>
</dbReference>
<dbReference type="SUPFAM" id="SSF55874">
    <property type="entry name" value="ATPase domain of HSP90 chaperone/DNA topoisomerase II/histidine kinase"/>
    <property type="match status" value="1"/>
</dbReference>
<dbReference type="Pfam" id="PF00512">
    <property type="entry name" value="HisKA"/>
    <property type="match status" value="1"/>
</dbReference>
<comment type="catalytic activity">
    <reaction evidence="1">
        <text>ATP + protein L-histidine = ADP + protein N-phospho-L-histidine.</text>
        <dbReference type="EC" id="2.7.13.3"/>
    </reaction>
</comment>
<organism evidence="15 16">
    <name type="scientific">Motilimonas cestriensis</name>
    <dbReference type="NCBI Taxonomy" id="2742685"/>
    <lineage>
        <taxon>Bacteria</taxon>
        <taxon>Pseudomonadati</taxon>
        <taxon>Pseudomonadota</taxon>
        <taxon>Gammaproteobacteria</taxon>
        <taxon>Alteromonadales</taxon>
        <taxon>Alteromonadales genera incertae sedis</taxon>
        <taxon>Motilimonas</taxon>
    </lineage>
</organism>
<evidence type="ECO:0000256" key="11">
    <source>
        <dbReference type="ARBA" id="ARBA00023136"/>
    </source>
</evidence>
<comment type="caution">
    <text evidence="15">The sequence shown here is derived from an EMBL/GenBank/DDBJ whole genome shotgun (WGS) entry which is preliminary data.</text>
</comment>
<dbReference type="InterPro" id="IPR036890">
    <property type="entry name" value="HATPase_C_sf"/>
</dbReference>
<sequence>MKLPKISFRLRLFLFFFLLIGVGLSLQLNVLTSELKPGLRQATEESMVDAANLLAEIATPEFVRGELANGEFDRAFKAFKQRELNAQIWTKAKTESLLRVYITDSRGVVVYHSEGRDIGKSYYRWNDVQRTLNGQYGARSTEAVKGDPLTSEMYVAAPILVGEQVIGVLTLVKPNLSLQPFLEVSRDKVERFGMVLILLAVLLGLAVSYWLTGSIRKLRDYAVAVSQGKEAVAVPQFSDIELEHLAQAMAHMRVQLEGKNYVEQYIHSLTHEMKSPVAAIKGAAELLEQGLPPADQAHFIGNIKNESVRVEILINQLLALAALENQQGLNNIVAVDLGQLALAVVERLDLSLKEKQLTVNIQGTGCVEGDAFLLGQAIENLMTNAIDFSPVGAEISLTIGAKSDHIFLKVADQGPGLPDYALARVFERFYSLPRPHTGKKSSGLGLSFVQQICYLHQAKCSLRNGEQGAIAQLTLPFTQPK</sequence>
<dbReference type="InterPro" id="IPR003661">
    <property type="entry name" value="HisK_dim/P_dom"/>
</dbReference>
<keyword evidence="11 12" id="KW-0472">Membrane</keyword>
<evidence type="ECO:0000259" key="13">
    <source>
        <dbReference type="PROSITE" id="PS50109"/>
    </source>
</evidence>
<evidence type="ECO:0000256" key="6">
    <source>
        <dbReference type="ARBA" id="ARBA00022679"/>
    </source>
</evidence>
<evidence type="ECO:0000313" key="15">
    <source>
        <dbReference type="EMBL" id="MCE2594903.1"/>
    </source>
</evidence>
<evidence type="ECO:0000256" key="3">
    <source>
        <dbReference type="ARBA" id="ARBA00012438"/>
    </source>
</evidence>
<evidence type="ECO:0000256" key="4">
    <source>
        <dbReference type="ARBA" id="ARBA00022475"/>
    </source>
</evidence>
<evidence type="ECO:0000256" key="1">
    <source>
        <dbReference type="ARBA" id="ARBA00000085"/>
    </source>
</evidence>
<feature type="domain" description="Histidine kinase" evidence="13">
    <location>
        <begin position="268"/>
        <end position="479"/>
    </location>
</feature>
<feature type="domain" description="HAMP" evidence="14">
    <location>
        <begin position="209"/>
        <end position="261"/>
    </location>
</feature>
<comment type="subcellular location">
    <subcellularLocation>
        <location evidence="2">Cell membrane</location>
        <topology evidence="2">Multi-pass membrane protein</topology>
    </subcellularLocation>
</comment>
<keyword evidence="9 12" id="KW-1133">Transmembrane helix</keyword>
<dbReference type="PRINTS" id="PR00344">
    <property type="entry name" value="BCTRLSENSOR"/>
</dbReference>